<organism evidence="2 3">
    <name type="scientific">Candidatus Roizmanbacteria bacterium CG2_30_33_16</name>
    <dbReference type="NCBI Taxonomy" id="1805340"/>
    <lineage>
        <taxon>Bacteria</taxon>
        <taxon>Candidatus Roizmaniibacteriota</taxon>
    </lineage>
</organism>
<accession>A0A1J5HQN9</accession>
<evidence type="ECO:0000313" key="3">
    <source>
        <dbReference type="Proteomes" id="UP000183758"/>
    </source>
</evidence>
<gene>
    <name evidence="2" type="ORF">AUK04_04945</name>
</gene>
<reference evidence="2 3" key="1">
    <citation type="journal article" date="2016" name="Environ. Microbiol.">
        <title>Genomic resolution of a cold subsurface aquifer community provides metabolic insights for novel microbes adapted to high CO concentrations.</title>
        <authorList>
            <person name="Probst A.J."/>
            <person name="Castelle C.J."/>
            <person name="Singh A."/>
            <person name="Brown C.T."/>
            <person name="Anantharaman K."/>
            <person name="Sharon I."/>
            <person name="Hug L.A."/>
            <person name="Burstein D."/>
            <person name="Emerson J.B."/>
            <person name="Thomas B.C."/>
            <person name="Banfield J.F."/>
        </authorList>
    </citation>
    <scope>NUCLEOTIDE SEQUENCE [LARGE SCALE GENOMIC DNA]</scope>
    <source>
        <strain evidence="2">CG2_30_33_16</strain>
    </source>
</reference>
<evidence type="ECO:0000313" key="2">
    <source>
        <dbReference type="EMBL" id="OIP82342.1"/>
    </source>
</evidence>
<sequence length="379" mass="43972">MSSQKKIAIVYDWIDSWGGVERILLAFHEMFPDADFFTSYIDYDKAGWAKNFKIKTSFIQNLPDFIKKNRKLSFPLYPYAFESFNFNEYGVVISVTSSFAKAVITKPDTLHICYLLTPTRYLWLYPKQYLTGWQRLLGKPYFNKIKNWDYIAAQRPDKIIAISQTVADRCKQFYNREAQIIYLGFDINYWNDIKLKVKSEKLKVQLKSKKFYLVVSRLEPYKRVDLAVEVFNQTGKSLFIVGKGSQLGKLKQQAKLNIKFMSDITDQELALLYSQAEGLIMPQEEDFGYVSLEAQFFGCPVIAYGKGGTTETIIPNKTGIFFMAQDAMSLKQALEKYDKIKQVLKQNLKEMGIKGFDKYALDNFKNNFINQLTPISSNY</sequence>
<name>A0A1J5HQN9_9BACT</name>
<dbReference type="EMBL" id="MNZM01000117">
    <property type="protein sequence ID" value="OIP82342.1"/>
    <property type="molecule type" value="Genomic_DNA"/>
</dbReference>
<dbReference type="GO" id="GO:0016757">
    <property type="term" value="F:glycosyltransferase activity"/>
    <property type="evidence" value="ECO:0007669"/>
    <property type="project" value="InterPro"/>
</dbReference>
<proteinExistence type="predicted"/>
<dbReference type="PANTHER" id="PTHR46401:SF8">
    <property type="entry name" value="BLL6006 PROTEIN"/>
    <property type="match status" value="1"/>
</dbReference>
<dbReference type="Proteomes" id="UP000183758">
    <property type="component" value="Unassembled WGS sequence"/>
</dbReference>
<protein>
    <recommendedName>
        <fullName evidence="1">Glycosyl transferase family 1 domain-containing protein</fullName>
    </recommendedName>
</protein>
<dbReference type="PANTHER" id="PTHR46401">
    <property type="entry name" value="GLYCOSYLTRANSFERASE WBBK-RELATED"/>
    <property type="match status" value="1"/>
</dbReference>
<evidence type="ECO:0000259" key="1">
    <source>
        <dbReference type="Pfam" id="PF00534"/>
    </source>
</evidence>
<dbReference type="Pfam" id="PF00534">
    <property type="entry name" value="Glycos_transf_1"/>
    <property type="match status" value="1"/>
</dbReference>
<dbReference type="Gene3D" id="3.40.50.2000">
    <property type="entry name" value="Glycogen Phosphorylase B"/>
    <property type="match status" value="2"/>
</dbReference>
<dbReference type="InterPro" id="IPR001296">
    <property type="entry name" value="Glyco_trans_1"/>
</dbReference>
<feature type="domain" description="Glycosyl transferase family 1" evidence="1">
    <location>
        <begin position="207"/>
        <end position="338"/>
    </location>
</feature>
<dbReference type="AlphaFoldDB" id="A0A1J5HQN9"/>
<dbReference type="SUPFAM" id="SSF53756">
    <property type="entry name" value="UDP-Glycosyltransferase/glycogen phosphorylase"/>
    <property type="match status" value="1"/>
</dbReference>
<comment type="caution">
    <text evidence="2">The sequence shown here is derived from an EMBL/GenBank/DDBJ whole genome shotgun (WGS) entry which is preliminary data.</text>
</comment>